<feature type="compositionally biased region" description="Polar residues" evidence="1">
    <location>
        <begin position="176"/>
        <end position="187"/>
    </location>
</feature>
<feature type="region of interest" description="Disordered" evidence="1">
    <location>
        <begin position="1"/>
        <end position="132"/>
    </location>
</feature>
<feature type="region of interest" description="Disordered" evidence="1">
    <location>
        <begin position="163"/>
        <end position="203"/>
    </location>
</feature>
<evidence type="ECO:0000313" key="3">
    <source>
        <dbReference type="EMBL" id="KAJ8992752.1"/>
    </source>
</evidence>
<evidence type="ECO:0000256" key="1">
    <source>
        <dbReference type="SAM" id="MobiDB-lite"/>
    </source>
</evidence>
<sequence length="551" mass="62614">MARRDSATAQKTKRQSLNLPHQGHSSAPSFSTRLTSEGKRPQGIKKGQKQTPLRRSARLDRLIEVNETQPKASQQPLPSPVSDIKSPHRAHPPPTLLPSKPPKRKRETEQQLNPPSPKRPRTSCPSPSVQDVDSVTYWTQTYHWPRGYFNESGEMSHLLARKKSATSLRRKRSDSESGVLSSNTPSDQKPREEKSAPYQDPRYNSLLEAKGSFMGKYVGRSEEGPTTTSKKEYKSLLEAEQIVPEHSLFQDDFFEDTCEMVQNRNEAKVIQDIARLIVPSAQSLAVQGAKHFRCLIESVNEGWNNSIPVTKTRPQPDYSVGFKRSAFTEDQLQKLQPFVGDLFDNSFFMGTWYMYFPFFSSEVKCGAAALDVVDRQNAHSMTLAVRGVVELFRLVKREKELYREILAFSISHDNETVRIYGHYPVIEGKKTTFYRHSIYKFSFTALDGKEKWTAYKFTKSVYDTWMPAHFKRLCSAIDAIPPDIHFEVSEESDLQFPSSSGLSQGLESHNLSDLGAIGDDELRLLDPQELTPETSVTQTSEQVTFKKPKKR</sequence>
<dbReference type="EMBL" id="JAJGCB010000004">
    <property type="protein sequence ID" value="KAJ8992752.1"/>
    <property type="molecule type" value="Genomic_DNA"/>
</dbReference>
<gene>
    <name evidence="3" type="ORF">HRR80_002798</name>
</gene>
<proteinExistence type="predicted"/>
<accession>A0AAN6EW89</accession>
<evidence type="ECO:0000313" key="4">
    <source>
        <dbReference type="Proteomes" id="UP001161757"/>
    </source>
</evidence>
<dbReference type="AlphaFoldDB" id="A0AAN6EW89"/>
<feature type="domain" description="DUF7924" evidence="2">
    <location>
        <begin position="254"/>
        <end position="477"/>
    </location>
</feature>
<dbReference type="Pfam" id="PF25545">
    <property type="entry name" value="DUF7924"/>
    <property type="match status" value="1"/>
</dbReference>
<organism evidence="3 4">
    <name type="scientific">Exophiala dermatitidis</name>
    <name type="common">Black yeast-like fungus</name>
    <name type="synonym">Wangiella dermatitidis</name>
    <dbReference type="NCBI Taxonomy" id="5970"/>
    <lineage>
        <taxon>Eukaryota</taxon>
        <taxon>Fungi</taxon>
        <taxon>Dikarya</taxon>
        <taxon>Ascomycota</taxon>
        <taxon>Pezizomycotina</taxon>
        <taxon>Eurotiomycetes</taxon>
        <taxon>Chaetothyriomycetidae</taxon>
        <taxon>Chaetothyriales</taxon>
        <taxon>Herpotrichiellaceae</taxon>
        <taxon>Exophiala</taxon>
    </lineage>
</organism>
<feature type="compositionally biased region" description="Polar residues" evidence="1">
    <location>
        <begin position="7"/>
        <end position="35"/>
    </location>
</feature>
<feature type="compositionally biased region" description="Polar residues" evidence="1">
    <location>
        <begin position="531"/>
        <end position="543"/>
    </location>
</feature>
<feature type="compositionally biased region" description="Polar residues" evidence="1">
    <location>
        <begin position="123"/>
        <end position="132"/>
    </location>
</feature>
<protein>
    <recommendedName>
        <fullName evidence="2">DUF7924 domain-containing protein</fullName>
    </recommendedName>
</protein>
<dbReference type="PANTHER" id="PTHR42470:SF2">
    <property type="match status" value="1"/>
</dbReference>
<dbReference type="PANTHER" id="PTHR42470">
    <property type="entry name" value="VAST DOMAIN-CONTAINING PROTEIN"/>
    <property type="match status" value="1"/>
</dbReference>
<name>A0AAN6EW89_EXODE</name>
<dbReference type="InterPro" id="IPR057684">
    <property type="entry name" value="DUF7924"/>
</dbReference>
<reference evidence="3" key="1">
    <citation type="submission" date="2023-01" db="EMBL/GenBank/DDBJ databases">
        <title>Exophiala dermititidis isolated from Cystic Fibrosis Patient.</title>
        <authorList>
            <person name="Kurbessoian T."/>
            <person name="Crocker A."/>
            <person name="Murante D."/>
            <person name="Hogan D.A."/>
            <person name="Stajich J.E."/>
        </authorList>
    </citation>
    <scope>NUCLEOTIDE SEQUENCE</scope>
    <source>
        <strain evidence="3">Ex8</strain>
    </source>
</reference>
<feature type="compositionally biased region" description="Polar residues" evidence="1">
    <location>
        <begin position="66"/>
        <end position="76"/>
    </location>
</feature>
<evidence type="ECO:0000259" key="2">
    <source>
        <dbReference type="Pfam" id="PF25545"/>
    </source>
</evidence>
<comment type="caution">
    <text evidence="3">The sequence shown here is derived from an EMBL/GenBank/DDBJ whole genome shotgun (WGS) entry which is preliminary data.</text>
</comment>
<dbReference type="Proteomes" id="UP001161757">
    <property type="component" value="Unassembled WGS sequence"/>
</dbReference>
<feature type="region of interest" description="Disordered" evidence="1">
    <location>
        <begin position="527"/>
        <end position="551"/>
    </location>
</feature>
<feature type="compositionally biased region" description="Basic residues" evidence="1">
    <location>
        <begin position="163"/>
        <end position="172"/>
    </location>
</feature>